<name>A0ABU4AL82_9HYPH</name>
<dbReference type="SUPFAM" id="SSF50199">
    <property type="entry name" value="Staphylococcal nuclease"/>
    <property type="match status" value="1"/>
</dbReference>
<dbReference type="Proteomes" id="UP001185659">
    <property type="component" value="Unassembled WGS sequence"/>
</dbReference>
<organism evidence="3 4">
    <name type="scientific">Nitratireductor aquimarinus</name>
    <dbReference type="NCBI Taxonomy" id="889300"/>
    <lineage>
        <taxon>Bacteria</taxon>
        <taxon>Pseudomonadati</taxon>
        <taxon>Pseudomonadota</taxon>
        <taxon>Alphaproteobacteria</taxon>
        <taxon>Hyphomicrobiales</taxon>
        <taxon>Phyllobacteriaceae</taxon>
        <taxon>Nitratireductor</taxon>
    </lineage>
</organism>
<comment type="caution">
    <text evidence="3">The sequence shown here is derived from an EMBL/GenBank/DDBJ whole genome shotgun (WGS) entry which is preliminary data.</text>
</comment>
<sequence>MKRAGVLSLALLSGAAALLTPGSAQAQERRQPRVIAPELVAPPPIDSTGLERAQPRSPLSELAGPAPEPKPQDTLYYRPVAIAAGMFESEGRTITIAGIRVIGADQSCDASSGGAWLCGKRARTAFRYWLRGRALECHAEGGAADEAASDSESNAPMRCSLAGYDVGSWLVENGWALASPDGPYAEEAKAARNAGKGIFSGGPSGS</sequence>
<protein>
    <submittedName>
        <fullName evidence="3">Thermonuclease family protein</fullName>
    </submittedName>
</protein>
<feature type="region of interest" description="Disordered" evidence="1">
    <location>
        <begin position="21"/>
        <end position="71"/>
    </location>
</feature>
<proteinExistence type="predicted"/>
<reference evidence="3 4" key="1">
    <citation type="submission" date="2023-10" db="EMBL/GenBank/DDBJ databases">
        <authorList>
            <person name="Venkata Ramana C."/>
            <person name="Sasikala C."/>
            <person name="Dhurka M."/>
        </authorList>
    </citation>
    <scope>NUCLEOTIDE SEQUENCE [LARGE SCALE GENOMIC DNA]</scope>
    <source>
        <strain evidence="3 4">KCTC 32151</strain>
    </source>
</reference>
<gene>
    <name evidence="3" type="ORF">R2G56_12035</name>
</gene>
<keyword evidence="4" id="KW-1185">Reference proteome</keyword>
<accession>A0ABU4AL82</accession>
<evidence type="ECO:0000256" key="1">
    <source>
        <dbReference type="SAM" id="MobiDB-lite"/>
    </source>
</evidence>
<dbReference type="InterPro" id="IPR035437">
    <property type="entry name" value="SNase_OB-fold_sf"/>
</dbReference>
<feature type="chain" id="PRO_5046158091" evidence="2">
    <location>
        <begin position="27"/>
        <end position="206"/>
    </location>
</feature>
<dbReference type="EMBL" id="JAWLIP010000005">
    <property type="protein sequence ID" value="MDV6227017.1"/>
    <property type="molecule type" value="Genomic_DNA"/>
</dbReference>
<evidence type="ECO:0000256" key="2">
    <source>
        <dbReference type="SAM" id="SignalP"/>
    </source>
</evidence>
<dbReference type="RefSeq" id="WP_317561425.1">
    <property type="nucleotide sequence ID" value="NZ_JAWLIP010000005.1"/>
</dbReference>
<dbReference type="Gene3D" id="2.40.50.90">
    <property type="match status" value="1"/>
</dbReference>
<keyword evidence="2" id="KW-0732">Signal</keyword>
<evidence type="ECO:0000313" key="4">
    <source>
        <dbReference type="Proteomes" id="UP001185659"/>
    </source>
</evidence>
<evidence type="ECO:0000313" key="3">
    <source>
        <dbReference type="EMBL" id="MDV6227017.1"/>
    </source>
</evidence>
<feature type="signal peptide" evidence="2">
    <location>
        <begin position="1"/>
        <end position="26"/>
    </location>
</feature>